<feature type="region of interest" description="Disordered" evidence="1">
    <location>
        <begin position="76"/>
        <end position="100"/>
    </location>
</feature>
<gene>
    <name evidence="2" type="ORF">BGZ65_004660</name>
</gene>
<feature type="compositionally biased region" description="Basic and acidic residues" evidence="1">
    <location>
        <begin position="205"/>
        <end position="221"/>
    </location>
</feature>
<feature type="region of interest" description="Disordered" evidence="1">
    <location>
        <begin position="137"/>
        <end position="167"/>
    </location>
</feature>
<protein>
    <submittedName>
        <fullName evidence="2">Uncharacterized protein</fullName>
    </submittedName>
</protein>
<accession>A0A9P6M8V8</accession>
<feature type="region of interest" description="Disordered" evidence="1">
    <location>
        <begin position="205"/>
        <end position="239"/>
    </location>
</feature>
<evidence type="ECO:0000313" key="3">
    <source>
        <dbReference type="Proteomes" id="UP000749646"/>
    </source>
</evidence>
<dbReference type="AlphaFoldDB" id="A0A9P6M8V8"/>
<dbReference type="EMBL" id="JAAAHW010003786">
    <property type="protein sequence ID" value="KAF9980808.1"/>
    <property type="molecule type" value="Genomic_DNA"/>
</dbReference>
<reference evidence="2" key="1">
    <citation type="journal article" date="2020" name="Fungal Divers.">
        <title>Resolving the Mortierellaceae phylogeny through synthesis of multi-gene phylogenetics and phylogenomics.</title>
        <authorList>
            <person name="Vandepol N."/>
            <person name="Liber J."/>
            <person name="Desiro A."/>
            <person name="Na H."/>
            <person name="Kennedy M."/>
            <person name="Barry K."/>
            <person name="Grigoriev I.V."/>
            <person name="Miller A.N."/>
            <person name="O'Donnell K."/>
            <person name="Stajich J.E."/>
            <person name="Bonito G."/>
        </authorList>
    </citation>
    <scope>NUCLEOTIDE SEQUENCE</scope>
    <source>
        <strain evidence="2">MES-2147</strain>
    </source>
</reference>
<feature type="non-terminal residue" evidence="2">
    <location>
        <position position="1"/>
    </location>
</feature>
<comment type="caution">
    <text evidence="2">The sequence shown here is derived from an EMBL/GenBank/DDBJ whole genome shotgun (WGS) entry which is preliminary data.</text>
</comment>
<sequence length="239" mass="25842">YHKQGQYPELVLLHSQTYLDGLKPESRIILGAIVLCYTRNNNTASITQCEAASLMEIWARFFNNLWPDLVSSGPDTRRSVMSPSVSGRSTPTSPVSPVSPSDTLYSFSAYVPSMMRQFPVTSFDNSASSLAAKSAEVDAKGTEGGHVDSTLTPARSSSSSSAGSLADKARLKGAQATVMEMKDTALLATDFKLCTPREVADKAFRHAKQDKDEAELKSSESRRHKITDEADAELGGGWV</sequence>
<feature type="compositionally biased region" description="Basic and acidic residues" evidence="1">
    <location>
        <begin position="137"/>
        <end position="146"/>
    </location>
</feature>
<feature type="compositionally biased region" description="Low complexity" evidence="1">
    <location>
        <begin position="82"/>
        <end position="100"/>
    </location>
</feature>
<evidence type="ECO:0000256" key="1">
    <source>
        <dbReference type="SAM" id="MobiDB-lite"/>
    </source>
</evidence>
<organism evidence="2 3">
    <name type="scientific">Modicella reniformis</name>
    <dbReference type="NCBI Taxonomy" id="1440133"/>
    <lineage>
        <taxon>Eukaryota</taxon>
        <taxon>Fungi</taxon>
        <taxon>Fungi incertae sedis</taxon>
        <taxon>Mucoromycota</taxon>
        <taxon>Mortierellomycotina</taxon>
        <taxon>Mortierellomycetes</taxon>
        <taxon>Mortierellales</taxon>
        <taxon>Mortierellaceae</taxon>
        <taxon>Modicella</taxon>
    </lineage>
</organism>
<name>A0A9P6M8V8_9FUNG</name>
<dbReference type="Proteomes" id="UP000749646">
    <property type="component" value="Unassembled WGS sequence"/>
</dbReference>
<proteinExistence type="predicted"/>
<evidence type="ECO:0000313" key="2">
    <source>
        <dbReference type="EMBL" id="KAF9980808.1"/>
    </source>
</evidence>
<keyword evidence="3" id="KW-1185">Reference proteome</keyword>